<evidence type="ECO:0000256" key="12">
    <source>
        <dbReference type="NCBIfam" id="TIGR04265"/>
    </source>
</evidence>
<proteinExistence type="predicted"/>
<feature type="domain" description="PLD phosphodiesterase" evidence="14">
    <location>
        <begin position="313"/>
        <end position="340"/>
    </location>
</feature>
<evidence type="ECO:0000256" key="2">
    <source>
        <dbReference type="ARBA" id="ARBA00022475"/>
    </source>
</evidence>
<keyword evidence="2" id="KW-1003">Cell membrane</keyword>
<dbReference type="SUPFAM" id="SSF56024">
    <property type="entry name" value="Phospholipase D/nuclease"/>
    <property type="match status" value="2"/>
</dbReference>
<evidence type="ECO:0000313" key="15">
    <source>
        <dbReference type="EMBL" id="RUQ31534.1"/>
    </source>
</evidence>
<evidence type="ECO:0000256" key="11">
    <source>
        <dbReference type="ARBA" id="ARBA00023264"/>
    </source>
</evidence>
<evidence type="ECO:0000256" key="5">
    <source>
        <dbReference type="ARBA" id="ARBA00022692"/>
    </source>
</evidence>
<evidence type="ECO:0000256" key="6">
    <source>
        <dbReference type="ARBA" id="ARBA00022737"/>
    </source>
</evidence>
<evidence type="ECO:0000256" key="13">
    <source>
        <dbReference type="SAM" id="Phobius"/>
    </source>
</evidence>
<dbReference type="EC" id="2.7.8.-" evidence="12"/>
<dbReference type="CDD" id="cd09110">
    <property type="entry name" value="PLDc_CLS_1"/>
    <property type="match status" value="1"/>
</dbReference>
<evidence type="ECO:0000313" key="16">
    <source>
        <dbReference type="Proteomes" id="UP000267430"/>
    </source>
</evidence>
<keyword evidence="16" id="KW-1185">Reference proteome</keyword>
<dbReference type="InterPro" id="IPR001736">
    <property type="entry name" value="PLipase_D/transphosphatidylase"/>
</dbReference>
<keyword evidence="10" id="KW-0594">Phospholipid biosynthesis</keyword>
<dbReference type="CDD" id="cd09112">
    <property type="entry name" value="PLDc_CLS_2"/>
    <property type="match status" value="1"/>
</dbReference>
<evidence type="ECO:0000259" key="14">
    <source>
        <dbReference type="PROSITE" id="PS50035"/>
    </source>
</evidence>
<comment type="caution">
    <text evidence="15">The sequence shown here is derived from an EMBL/GenBank/DDBJ whole genome shotgun (WGS) entry which is preliminary data.</text>
</comment>
<accession>A0A3S1BA49</accession>
<keyword evidence="7 13" id="KW-1133">Transmembrane helix</keyword>
<dbReference type="InterPro" id="IPR022924">
    <property type="entry name" value="Cardiolipin_synthase"/>
</dbReference>
<dbReference type="SMART" id="SM00155">
    <property type="entry name" value="PLDc"/>
    <property type="match status" value="2"/>
</dbReference>
<dbReference type="PROSITE" id="PS50035">
    <property type="entry name" value="PLD"/>
    <property type="match status" value="2"/>
</dbReference>
<dbReference type="Proteomes" id="UP000267430">
    <property type="component" value="Unassembled WGS sequence"/>
</dbReference>
<reference evidence="15 16" key="1">
    <citation type="submission" date="2018-12" db="EMBL/GenBank/DDBJ databases">
        <title>Bacillus chawlae sp. nov., Bacillus glennii sp. nov., and Bacillus saganii sp. nov. Isolated from the Vehicle Assembly Building at Kennedy Space Center where the Viking Spacecraft were Assembled.</title>
        <authorList>
            <person name="Seuylemezian A."/>
            <person name="Vaishampayan P."/>
        </authorList>
    </citation>
    <scope>NUCLEOTIDE SEQUENCE [LARGE SCALE GENOMIC DNA]</scope>
    <source>
        <strain evidence="15 16">L5</strain>
    </source>
</reference>
<keyword evidence="3" id="KW-0444">Lipid biosynthesis</keyword>
<evidence type="ECO:0000256" key="7">
    <source>
        <dbReference type="ARBA" id="ARBA00022989"/>
    </source>
</evidence>
<evidence type="ECO:0000256" key="10">
    <source>
        <dbReference type="ARBA" id="ARBA00023209"/>
    </source>
</evidence>
<dbReference type="FunFam" id="3.30.870.10:FF:000014">
    <property type="entry name" value="Cardiolipin synthase"/>
    <property type="match status" value="1"/>
</dbReference>
<dbReference type="GO" id="GO:0008808">
    <property type="term" value="F:cardiolipin synthase activity"/>
    <property type="evidence" value="ECO:0007669"/>
    <property type="project" value="UniProtKB-UniRule"/>
</dbReference>
<keyword evidence="8" id="KW-0443">Lipid metabolism</keyword>
<dbReference type="RefSeq" id="WP_126863557.1">
    <property type="nucleotide sequence ID" value="NZ_JAUSTX010000004.1"/>
</dbReference>
<dbReference type="PANTHER" id="PTHR21248:SF7">
    <property type="entry name" value="MINOR CARDIOLIPIN SYNTHASE CLSB"/>
    <property type="match status" value="1"/>
</dbReference>
<keyword evidence="4" id="KW-0808">Transferase</keyword>
<evidence type="ECO:0000256" key="3">
    <source>
        <dbReference type="ARBA" id="ARBA00022516"/>
    </source>
</evidence>
<gene>
    <name evidence="15" type="primary">cls</name>
    <name evidence="15" type="ORF">ELQ35_04085</name>
</gene>
<dbReference type="Pfam" id="PF13091">
    <property type="entry name" value="PLDc_2"/>
    <property type="match status" value="2"/>
</dbReference>
<dbReference type="GO" id="GO:0032049">
    <property type="term" value="P:cardiolipin biosynthetic process"/>
    <property type="evidence" value="ECO:0007669"/>
    <property type="project" value="UniProtKB-UniRule"/>
</dbReference>
<dbReference type="EMBL" id="RYZZ01000005">
    <property type="protein sequence ID" value="RUQ31534.1"/>
    <property type="molecule type" value="Genomic_DNA"/>
</dbReference>
<evidence type="ECO:0000256" key="8">
    <source>
        <dbReference type="ARBA" id="ARBA00023098"/>
    </source>
</evidence>
<dbReference type="Gene3D" id="3.30.870.10">
    <property type="entry name" value="Endonuclease Chain A"/>
    <property type="match status" value="2"/>
</dbReference>
<feature type="transmembrane region" description="Helical" evidence="13">
    <location>
        <begin position="6"/>
        <end position="25"/>
    </location>
</feature>
<name>A0A3S1BA49_9BACI</name>
<keyword evidence="9 13" id="KW-0472">Membrane</keyword>
<protein>
    <recommendedName>
        <fullName evidence="12">Cardiolipin synthase</fullName>
        <ecNumber evidence="12">2.7.8.-</ecNumber>
    </recommendedName>
</protein>
<keyword evidence="5 13" id="KW-0812">Transmembrane</keyword>
<evidence type="ECO:0000256" key="9">
    <source>
        <dbReference type="ARBA" id="ARBA00023136"/>
    </source>
</evidence>
<feature type="domain" description="PLD phosphodiesterase" evidence="14">
    <location>
        <begin position="141"/>
        <end position="168"/>
    </location>
</feature>
<dbReference type="AlphaFoldDB" id="A0A3S1BA49"/>
<dbReference type="NCBIfam" id="TIGR04265">
    <property type="entry name" value="bac_cardiolipin"/>
    <property type="match status" value="1"/>
</dbReference>
<sequence length="400" mass="46559">MIVAVTIGIVILCLLIWLPIDFYFGRRSHINNVFKRDYPKRNSDIQLYTSGKALFRDLFTEIQNAERHVHILFFIVSNDRFSQAFLHLLKEKAQSGVEVRLMVDRIGSHKINKKTVLDLEAYGVSFNFARRLKFPYLFYSLNERNHRKITIIDGKVGYIGGYNVGKEYIDQDSKLNPWRDYHLKVEGEGVRDLQDEFLADWYHSSGVDDRSNRQYFPPLRKGKCLHQLIPTEGIFLEKTFSRLISGAGTRIIIGTPYFIPSRQLFLDLRTVLSRGIDLTIIVPKMADHPFVQEASYPYFRLLLKEGAKVLQYDRGFYHSKIMLIDDKICDIGTANFDRRSLFLNHEMNCLIFDPLCIEMIKKELKSDIDDSTPLTLEMLSMPNPIRRIKESIAFVISPFL</sequence>
<dbReference type="PANTHER" id="PTHR21248">
    <property type="entry name" value="CARDIOLIPIN SYNTHASE"/>
    <property type="match status" value="1"/>
</dbReference>
<organism evidence="15 16">
    <name type="scientific">Peribacillus cavernae</name>
    <dbReference type="NCBI Taxonomy" id="1674310"/>
    <lineage>
        <taxon>Bacteria</taxon>
        <taxon>Bacillati</taxon>
        <taxon>Bacillota</taxon>
        <taxon>Bacilli</taxon>
        <taxon>Bacillales</taxon>
        <taxon>Bacillaceae</taxon>
        <taxon>Peribacillus</taxon>
    </lineage>
</organism>
<comment type="subcellular location">
    <subcellularLocation>
        <location evidence="1">Cell membrane</location>
    </subcellularLocation>
</comment>
<keyword evidence="11" id="KW-1208">Phospholipid metabolism</keyword>
<keyword evidence="6" id="KW-0677">Repeat</keyword>
<dbReference type="InterPro" id="IPR025202">
    <property type="entry name" value="PLD-like_dom"/>
</dbReference>
<evidence type="ECO:0000256" key="1">
    <source>
        <dbReference type="ARBA" id="ARBA00004236"/>
    </source>
</evidence>
<evidence type="ECO:0000256" key="4">
    <source>
        <dbReference type="ARBA" id="ARBA00022679"/>
    </source>
</evidence>
<dbReference type="GO" id="GO:0005886">
    <property type="term" value="C:plasma membrane"/>
    <property type="evidence" value="ECO:0007669"/>
    <property type="project" value="UniProtKB-SubCell"/>
</dbReference>
<dbReference type="OrthoDB" id="9762009at2"/>